<sequence length="61" mass="7286">MVRLTRYTGERDFHSQPALFVQTVTRSLWTRHCRMMHRLIYVAASLHCITHGRLRNVHARP</sequence>
<reference evidence="1" key="1">
    <citation type="journal article" date="2008" name="BMC Genomics">
        <title>A conifer genomics resource of 200,000 spruce (Picea spp.) ESTs and 6,464 high-quality, sequence-finished full-length cDNAs for Sitka spruce (Picea sitchensis).</title>
        <authorList>
            <person name="Ralph S.G."/>
            <person name="Chun H.J."/>
            <person name="Kolosova N."/>
            <person name="Cooper D."/>
            <person name="Oddy C."/>
            <person name="Ritland C.E."/>
            <person name="Kirkpatrick R."/>
            <person name="Moore R."/>
            <person name="Barber S."/>
            <person name="Holt R.A."/>
            <person name="Jones S.J."/>
            <person name="Marra M.A."/>
            <person name="Douglas C.J."/>
            <person name="Ritland K."/>
            <person name="Bohlmann J."/>
        </authorList>
    </citation>
    <scope>NUCLEOTIDE SEQUENCE</scope>
    <source>
        <tissue evidence="1">Green portion of the leader tissue</tissue>
    </source>
</reference>
<organism evidence="1">
    <name type="scientific">Picea sitchensis</name>
    <name type="common">Sitka spruce</name>
    <name type="synonym">Pinus sitchensis</name>
    <dbReference type="NCBI Taxonomy" id="3332"/>
    <lineage>
        <taxon>Eukaryota</taxon>
        <taxon>Viridiplantae</taxon>
        <taxon>Streptophyta</taxon>
        <taxon>Embryophyta</taxon>
        <taxon>Tracheophyta</taxon>
        <taxon>Spermatophyta</taxon>
        <taxon>Pinopsida</taxon>
        <taxon>Pinidae</taxon>
        <taxon>Conifers I</taxon>
        <taxon>Pinales</taxon>
        <taxon>Pinaceae</taxon>
        <taxon>Picea</taxon>
    </lineage>
</organism>
<protein>
    <submittedName>
        <fullName evidence="1">Uncharacterized protein</fullName>
    </submittedName>
</protein>
<evidence type="ECO:0000313" key="1">
    <source>
        <dbReference type="EMBL" id="ABK25969.1"/>
    </source>
</evidence>
<proteinExistence type="evidence at transcript level"/>
<accession>A9NZA8</accession>
<dbReference type="EMBL" id="EF086713">
    <property type="protein sequence ID" value="ABK25969.1"/>
    <property type="molecule type" value="mRNA"/>
</dbReference>
<dbReference type="AlphaFoldDB" id="A9NZA8"/>
<name>A9NZA8_PICSI</name>